<keyword evidence="2" id="KW-1185">Reference proteome</keyword>
<dbReference type="AlphaFoldDB" id="A0A1D1ULM7"/>
<proteinExistence type="predicted"/>
<accession>A0A1D1ULM7</accession>
<name>A0A1D1ULM7_RAMVA</name>
<comment type="caution">
    <text evidence="1">The sequence shown here is derived from an EMBL/GenBank/DDBJ whole genome shotgun (WGS) entry which is preliminary data.</text>
</comment>
<dbReference type="Proteomes" id="UP000186922">
    <property type="component" value="Unassembled WGS sequence"/>
</dbReference>
<evidence type="ECO:0000313" key="1">
    <source>
        <dbReference type="EMBL" id="GAU89450.1"/>
    </source>
</evidence>
<organism evidence="1 2">
    <name type="scientific">Ramazzottius varieornatus</name>
    <name type="common">Water bear</name>
    <name type="synonym">Tardigrade</name>
    <dbReference type="NCBI Taxonomy" id="947166"/>
    <lineage>
        <taxon>Eukaryota</taxon>
        <taxon>Metazoa</taxon>
        <taxon>Ecdysozoa</taxon>
        <taxon>Tardigrada</taxon>
        <taxon>Eutardigrada</taxon>
        <taxon>Parachela</taxon>
        <taxon>Hypsibioidea</taxon>
        <taxon>Ramazzottiidae</taxon>
        <taxon>Ramazzottius</taxon>
    </lineage>
</organism>
<evidence type="ECO:0000313" key="2">
    <source>
        <dbReference type="Proteomes" id="UP000186922"/>
    </source>
</evidence>
<reference evidence="1 2" key="1">
    <citation type="journal article" date="2016" name="Nat. Commun.">
        <title>Extremotolerant tardigrade genome and improved radiotolerance of human cultured cells by tardigrade-unique protein.</title>
        <authorList>
            <person name="Hashimoto T."/>
            <person name="Horikawa D.D."/>
            <person name="Saito Y."/>
            <person name="Kuwahara H."/>
            <person name="Kozuka-Hata H."/>
            <person name="Shin-I T."/>
            <person name="Minakuchi Y."/>
            <person name="Ohishi K."/>
            <person name="Motoyama A."/>
            <person name="Aizu T."/>
            <person name="Enomoto A."/>
            <person name="Kondo K."/>
            <person name="Tanaka S."/>
            <person name="Hara Y."/>
            <person name="Koshikawa S."/>
            <person name="Sagara H."/>
            <person name="Miura T."/>
            <person name="Yokobori S."/>
            <person name="Miyagawa K."/>
            <person name="Suzuki Y."/>
            <person name="Kubo T."/>
            <person name="Oyama M."/>
            <person name="Kohara Y."/>
            <person name="Fujiyama A."/>
            <person name="Arakawa K."/>
            <person name="Katayama T."/>
            <person name="Toyoda A."/>
            <person name="Kunieda T."/>
        </authorList>
    </citation>
    <scope>NUCLEOTIDE SEQUENCE [LARGE SCALE GENOMIC DNA]</scope>
    <source>
        <strain evidence="1 2">YOKOZUNA-1</strain>
    </source>
</reference>
<protein>
    <submittedName>
        <fullName evidence="1">Uncharacterized protein</fullName>
    </submittedName>
</protein>
<dbReference type="EMBL" id="BDGG01000001">
    <property type="protein sequence ID" value="GAU89450.1"/>
    <property type="molecule type" value="Genomic_DNA"/>
</dbReference>
<sequence length="168" mass="18606">MTAYSFAEAVDCIALHHGIHLENFYLHPNSRSFIAVVETPWSPTPFRGSNSSCCDVCTRNSCALKVYQSMKSGMIPKAVQPGARTIIPCTDCSYIRGWKASKTTVLRLRPSTFDLFGTQDVMFGTTSLPYSMGNSLRTALLLDKTTKDRFRAAKSAPSTHAPKWCTRT</sequence>
<gene>
    <name evidence="1" type="primary">RvY_01999-1</name>
    <name evidence="1" type="synonym">RvY_01999.1</name>
    <name evidence="1" type="ORF">RvY_01999</name>
</gene>